<protein>
    <submittedName>
        <fullName evidence="2">Amidase</fullName>
    </submittedName>
</protein>
<dbReference type="Pfam" id="PF01425">
    <property type="entry name" value="Amidase"/>
    <property type="match status" value="1"/>
</dbReference>
<dbReference type="NCBIfam" id="NF005686">
    <property type="entry name" value="PRK07486.1"/>
    <property type="match status" value="1"/>
</dbReference>
<name>A0ABP9SA98_9ACTN</name>
<dbReference type="EMBL" id="BAABJQ010000017">
    <property type="protein sequence ID" value="GAA5192588.1"/>
    <property type="molecule type" value="Genomic_DNA"/>
</dbReference>
<reference evidence="3" key="1">
    <citation type="journal article" date="2019" name="Int. J. Syst. Evol. Microbiol.">
        <title>The Global Catalogue of Microorganisms (GCM) 10K type strain sequencing project: providing services to taxonomists for standard genome sequencing and annotation.</title>
        <authorList>
            <consortium name="The Broad Institute Genomics Platform"/>
            <consortium name="The Broad Institute Genome Sequencing Center for Infectious Disease"/>
            <person name="Wu L."/>
            <person name="Ma J."/>
        </authorList>
    </citation>
    <scope>NUCLEOTIDE SEQUENCE [LARGE SCALE GENOMIC DNA]</scope>
    <source>
        <strain evidence="3">JCM 18304</strain>
    </source>
</reference>
<evidence type="ECO:0000313" key="2">
    <source>
        <dbReference type="EMBL" id="GAA5192588.1"/>
    </source>
</evidence>
<evidence type="ECO:0000313" key="3">
    <source>
        <dbReference type="Proteomes" id="UP001501570"/>
    </source>
</evidence>
<dbReference type="Proteomes" id="UP001501570">
    <property type="component" value="Unassembled WGS sequence"/>
</dbReference>
<dbReference type="SUPFAM" id="SSF75304">
    <property type="entry name" value="Amidase signature (AS) enzymes"/>
    <property type="match status" value="1"/>
</dbReference>
<dbReference type="PANTHER" id="PTHR11895:SF76">
    <property type="entry name" value="INDOLEACETAMIDE HYDROLASE"/>
    <property type="match status" value="1"/>
</dbReference>
<organism evidence="2 3">
    <name type="scientific">Rugosimonospora acidiphila</name>
    <dbReference type="NCBI Taxonomy" id="556531"/>
    <lineage>
        <taxon>Bacteria</taxon>
        <taxon>Bacillati</taxon>
        <taxon>Actinomycetota</taxon>
        <taxon>Actinomycetes</taxon>
        <taxon>Micromonosporales</taxon>
        <taxon>Micromonosporaceae</taxon>
        <taxon>Rugosimonospora</taxon>
    </lineage>
</organism>
<dbReference type="InterPro" id="IPR036928">
    <property type="entry name" value="AS_sf"/>
</dbReference>
<feature type="domain" description="Amidase" evidence="1">
    <location>
        <begin position="20"/>
        <end position="445"/>
    </location>
</feature>
<dbReference type="InterPro" id="IPR000120">
    <property type="entry name" value="Amidase"/>
</dbReference>
<evidence type="ECO:0000259" key="1">
    <source>
        <dbReference type="Pfam" id="PF01425"/>
    </source>
</evidence>
<dbReference type="PANTHER" id="PTHR11895">
    <property type="entry name" value="TRANSAMIDASE"/>
    <property type="match status" value="1"/>
</dbReference>
<dbReference type="Gene3D" id="3.90.1300.10">
    <property type="entry name" value="Amidase signature (AS) domain"/>
    <property type="match status" value="1"/>
</dbReference>
<sequence>MLSIRQQAALIQSRVVSATELVSAHLRRIAAINPCVNAIVTLDPERALAEAAAADAAIARGDRTGPLHGLPAAIKDTHDAAGMRTTHGSPLRADNVPDEDELVVARMRAAGAIVLGKTNVPEFGMGGHTDNTLFGPTRNPYDPALSAGGSSGGAAAALATGMATVCEGSDLGGSLRNPASFCNVVGLRPSPGRVPDIPTAFGWQPLLVNGPMGRTVDDTALLLSVIAGPHPGSPLGLNQDPGMYTSIDPADLRGLRVGWAPDLGGMVNVDPEVRAVIDAQIGTLLDLGCVVEEASIDFDGADEAFRTLRAWTLAYLLDDAIRRHRDQLKPSLIWNVEEGRWLSGRDIAAAIETQTRLYHRAREFFERYDLLVAPAASTVPFPVELEYPPFIDDVPQTTYLDWIRVGYDITMTGCPALALPAGFTPSGLPVGLQLVGPHHGERGLLAVGKTFEQANPAGHRRADLPALARRGLSA</sequence>
<comment type="caution">
    <text evidence="2">The sequence shown here is derived from an EMBL/GenBank/DDBJ whole genome shotgun (WGS) entry which is preliminary data.</text>
</comment>
<proteinExistence type="predicted"/>
<dbReference type="InterPro" id="IPR023631">
    <property type="entry name" value="Amidase_dom"/>
</dbReference>
<accession>A0ABP9SA98</accession>
<keyword evidence="3" id="KW-1185">Reference proteome</keyword>
<gene>
    <name evidence="2" type="ORF">GCM10023322_52560</name>
</gene>